<evidence type="ECO:0000313" key="6">
    <source>
        <dbReference type="EMBL" id="MBA0673638.1"/>
    </source>
</evidence>
<feature type="region of interest" description="Disordered" evidence="5">
    <location>
        <begin position="1"/>
        <end position="35"/>
    </location>
</feature>
<dbReference type="AlphaFoldDB" id="A0A7J8WF19"/>
<accession>A0A7J8WF19</accession>
<reference evidence="6 7" key="1">
    <citation type="journal article" date="2019" name="Genome Biol. Evol.">
        <title>Insights into the evolution of the New World diploid cottons (Gossypium, subgenus Houzingenia) based on genome sequencing.</title>
        <authorList>
            <person name="Grover C.E."/>
            <person name="Arick M.A. 2nd"/>
            <person name="Thrash A."/>
            <person name="Conover J.L."/>
            <person name="Sanders W.S."/>
            <person name="Peterson D.G."/>
            <person name="Frelichowski J.E."/>
            <person name="Scheffler J.A."/>
            <person name="Scheffler B.E."/>
            <person name="Wendel J.F."/>
        </authorList>
    </citation>
    <scope>NUCLEOTIDE SEQUENCE [LARGE SCALE GENOMIC DNA]</scope>
    <source>
        <strain evidence="6">57</strain>
        <tissue evidence="6">Leaf</tissue>
    </source>
</reference>
<gene>
    <name evidence="6" type="ORF">Goklo_028934</name>
</gene>
<feature type="compositionally biased region" description="Polar residues" evidence="5">
    <location>
        <begin position="1"/>
        <end position="11"/>
    </location>
</feature>
<dbReference type="NCBIfam" id="TIGR01557">
    <property type="entry name" value="myb_SHAQKYF"/>
    <property type="match status" value="1"/>
</dbReference>
<organism evidence="6 7">
    <name type="scientific">Gossypium klotzschianum</name>
    <dbReference type="NCBI Taxonomy" id="34286"/>
    <lineage>
        <taxon>Eukaryota</taxon>
        <taxon>Viridiplantae</taxon>
        <taxon>Streptophyta</taxon>
        <taxon>Embryophyta</taxon>
        <taxon>Tracheophyta</taxon>
        <taxon>Spermatophyta</taxon>
        <taxon>Magnoliopsida</taxon>
        <taxon>eudicotyledons</taxon>
        <taxon>Gunneridae</taxon>
        <taxon>Pentapetalae</taxon>
        <taxon>rosids</taxon>
        <taxon>malvids</taxon>
        <taxon>Malvales</taxon>
        <taxon>Malvaceae</taxon>
        <taxon>Malvoideae</taxon>
        <taxon>Gossypium</taxon>
    </lineage>
</organism>
<keyword evidence="7" id="KW-1185">Reference proteome</keyword>
<dbReference type="EMBL" id="JABFAB010276106">
    <property type="protein sequence ID" value="MBA0673638.1"/>
    <property type="molecule type" value="Genomic_DNA"/>
</dbReference>
<evidence type="ECO:0000256" key="5">
    <source>
        <dbReference type="SAM" id="MobiDB-lite"/>
    </source>
</evidence>
<comment type="subcellular location">
    <subcellularLocation>
        <location evidence="1">Nucleus</location>
    </subcellularLocation>
</comment>
<dbReference type="InterPro" id="IPR046955">
    <property type="entry name" value="PHR1-like"/>
</dbReference>
<dbReference type="GO" id="GO:0003700">
    <property type="term" value="F:DNA-binding transcription factor activity"/>
    <property type="evidence" value="ECO:0007669"/>
    <property type="project" value="InterPro"/>
</dbReference>
<dbReference type="PANTHER" id="PTHR31499">
    <property type="entry name" value="MYB FAMILY TRANSCRIPTION FACTOR PHL11"/>
    <property type="match status" value="1"/>
</dbReference>
<evidence type="ECO:0000256" key="3">
    <source>
        <dbReference type="ARBA" id="ARBA00023163"/>
    </source>
</evidence>
<feature type="compositionally biased region" description="Polar residues" evidence="5">
    <location>
        <begin position="369"/>
        <end position="397"/>
    </location>
</feature>
<evidence type="ECO:0008006" key="8">
    <source>
        <dbReference type="Google" id="ProtNLM"/>
    </source>
</evidence>
<dbReference type="GO" id="GO:0003677">
    <property type="term" value="F:DNA binding"/>
    <property type="evidence" value="ECO:0007669"/>
    <property type="project" value="InterPro"/>
</dbReference>
<feature type="compositionally biased region" description="Basic and acidic residues" evidence="5">
    <location>
        <begin position="13"/>
        <end position="22"/>
    </location>
</feature>
<evidence type="ECO:0000256" key="2">
    <source>
        <dbReference type="ARBA" id="ARBA00023015"/>
    </source>
</evidence>
<comment type="caution">
    <text evidence="6">The sequence shown here is derived from an EMBL/GenBank/DDBJ whole genome shotgun (WGS) entry which is preliminary data.</text>
</comment>
<evidence type="ECO:0000313" key="7">
    <source>
        <dbReference type="Proteomes" id="UP000593573"/>
    </source>
</evidence>
<dbReference type="PANTHER" id="PTHR31499:SF43">
    <property type="entry name" value="MYB FAMILY TRANSCRIPTION FACTOR APL"/>
    <property type="match status" value="1"/>
</dbReference>
<proteinExistence type="predicted"/>
<feature type="compositionally biased region" description="Polar residues" evidence="5">
    <location>
        <begin position="347"/>
        <end position="359"/>
    </location>
</feature>
<protein>
    <recommendedName>
        <fullName evidence="8">HTH myb-type domain-containing protein</fullName>
    </recommendedName>
</protein>
<name>A0A7J8WF19_9ROSI</name>
<keyword evidence="4" id="KW-0539">Nucleus</keyword>
<dbReference type="InterPro" id="IPR006447">
    <property type="entry name" value="Myb_dom_plants"/>
</dbReference>
<dbReference type="OrthoDB" id="852197at2759"/>
<feature type="region of interest" description="Disordered" evidence="5">
    <location>
        <begin position="347"/>
        <end position="405"/>
    </location>
</feature>
<dbReference type="GO" id="GO:0005634">
    <property type="term" value="C:nucleus"/>
    <property type="evidence" value="ECO:0007669"/>
    <property type="project" value="UniProtKB-SubCell"/>
</dbReference>
<keyword evidence="3" id="KW-0804">Transcription</keyword>
<dbReference type="Gene3D" id="1.10.10.60">
    <property type="entry name" value="Homeodomain-like"/>
    <property type="match status" value="1"/>
</dbReference>
<dbReference type="Proteomes" id="UP000593573">
    <property type="component" value="Unassembled WGS sequence"/>
</dbReference>
<evidence type="ECO:0000256" key="4">
    <source>
        <dbReference type="ARBA" id="ARBA00023242"/>
    </source>
</evidence>
<sequence>MMENNVVNQNPGEFKRTEKGKEAVGGNEGDVNGDNQGDHHQIQGGGHNTLLALQETQGPSIPVEINDDQVVNNEVVVKEKPILMVTNEIKPRLRWTYELHAYFVDAVNKLGGPQSQLFRKLLLENFMLVSSFLDDMCYRVVLMHELNFGLYIFFLNSTEFLELLWGSAVAAEATPKTILDLMDLDGLNLYHVKSHLQKFRLGKFWVKEWQDTSKNVSQHQGGARSLRALNSPSQNKEPNRRAKAKRNRGPKKEPRGRLYMQLQATSKAMILQAQKHFLLYMESQRTNLNTALANQHLGGAATGNAFPYGQGQSSSGLGTFATMPGPSDFGTVAASRQFYVNQQNACPPTNDAPTGQANPCLQEVPPSGHQPQTSLYPAPESLSTPNGYPASSHQETSPVLPGSETEDEDLIEALLNWDDNEPINLDASFNFDNLHGCINYNDLQDWLK</sequence>
<keyword evidence="2" id="KW-0805">Transcription regulation</keyword>
<feature type="region of interest" description="Disordered" evidence="5">
    <location>
        <begin position="216"/>
        <end position="257"/>
    </location>
</feature>
<evidence type="ECO:0000256" key="1">
    <source>
        <dbReference type="ARBA" id="ARBA00004123"/>
    </source>
</evidence>